<evidence type="ECO:0000313" key="10">
    <source>
        <dbReference type="Proteomes" id="UP000030752"/>
    </source>
</evidence>
<dbReference type="GeneID" id="19974710"/>
<accession>W2RPW7</accession>
<keyword evidence="7" id="KW-0503">Monooxygenase</keyword>
<dbReference type="Proteomes" id="UP000030752">
    <property type="component" value="Unassembled WGS sequence"/>
</dbReference>
<dbReference type="EMBL" id="KB822723">
    <property type="protein sequence ID" value="ETN37748.1"/>
    <property type="molecule type" value="Genomic_DNA"/>
</dbReference>
<dbReference type="HOGENOM" id="CLU_006937_8_2_1"/>
<evidence type="ECO:0000259" key="8">
    <source>
        <dbReference type="Pfam" id="PF07992"/>
    </source>
</evidence>
<protein>
    <recommendedName>
        <fullName evidence="8">FAD/NAD(P)-binding domain-containing protein</fullName>
    </recommendedName>
</protein>
<comment type="cofactor">
    <cofactor evidence="1">
        <name>FAD</name>
        <dbReference type="ChEBI" id="CHEBI:57692"/>
    </cofactor>
</comment>
<sequence>MSDGKVAAPSDLLGPRPRQVNLDAKVEKVATASALPFNPNELRNKYKAERDKRLTASIHGIDQYKYVDGQFSHMLKDPWVEPGFTRKSVEEKVDVVIIGGGYGAQLVAVRLIEAGITNIRLIEKAGGFGGTWYWNRYPGAQCDIESYVYMPLLEELNYIPTEKYAHAKELLEHADRIGRHWDLYDRALFQTEVYEARWDEKTLTWACKTDRQDTIRCSYLIPAAGPLHRPKLPGVPGITSFQGHTMHSARWDYNFSGGGNLGSLEKLKDKRVGIIGTGATAVQIVPHLGKSAKEVFVFQRTPSSIDVRGNHPTDPDWAASLQPGWQKYRMDNFNGIVNGVIVDEDLVQDGWTDILQKLIARMQPGMDLEKIEAQRQLADFEKMEEIRARCDAVVKDTVTAANLKPWYNQLCKRPCFHDEYLHTFNLTSVHLIHTDGKGVDAITPNGVVANGQEYAIDCIIYATGFELATEWTHKTGMEIYGRNTTISETWKNGARTLHGWTTRGFPNCFFVQVVQAALSPNFLHVTAEQAEHIAYVISETKNRGIKTVEPTAEAEEDWVQTIVKLSELRRPFFEECTPGYYNNEGSPKPGAAQNASYGAGAVKFLELMRSWRSDGKLKGLDLRGGRQANL</sequence>
<dbReference type="RefSeq" id="XP_008719917.1">
    <property type="nucleotide sequence ID" value="XM_008721695.1"/>
</dbReference>
<evidence type="ECO:0000256" key="3">
    <source>
        <dbReference type="ARBA" id="ARBA00022630"/>
    </source>
</evidence>
<feature type="domain" description="FAD/NAD(P)-binding" evidence="8">
    <location>
        <begin position="94"/>
        <end position="302"/>
    </location>
</feature>
<evidence type="ECO:0000256" key="2">
    <source>
        <dbReference type="ARBA" id="ARBA00010139"/>
    </source>
</evidence>
<keyword evidence="5" id="KW-0521">NADP</keyword>
<dbReference type="AlphaFoldDB" id="W2RPW7"/>
<dbReference type="PANTHER" id="PTHR43098:SF4">
    <property type="entry name" value="BLR3857 PROTEIN"/>
    <property type="match status" value="1"/>
</dbReference>
<name>W2RPW7_CYPE1</name>
<evidence type="ECO:0000256" key="1">
    <source>
        <dbReference type="ARBA" id="ARBA00001974"/>
    </source>
</evidence>
<dbReference type="eggNOG" id="KOG1399">
    <property type="taxonomic scope" value="Eukaryota"/>
</dbReference>
<comment type="similarity">
    <text evidence="2">Belongs to the FAD-binding monooxygenase family.</text>
</comment>
<dbReference type="InterPro" id="IPR023753">
    <property type="entry name" value="FAD/NAD-binding_dom"/>
</dbReference>
<evidence type="ECO:0000256" key="7">
    <source>
        <dbReference type="ARBA" id="ARBA00023033"/>
    </source>
</evidence>
<dbReference type="InterPro" id="IPR036188">
    <property type="entry name" value="FAD/NAD-bd_sf"/>
</dbReference>
<keyword evidence="10" id="KW-1185">Reference proteome</keyword>
<evidence type="ECO:0000313" key="9">
    <source>
        <dbReference type="EMBL" id="ETN37748.1"/>
    </source>
</evidence>
<dbReference type="PRINTS" id="PR00411">
    <property type="entry name" value="PNDRDTASEI"/>
</dbReference>
<keyword evidence="3" id="KW-0285">Flavoprotein</keyword>
<keyword evidence="6" id="KW-0560">Oxidoreductase</keyword>
<evidence type="ECO:0000256" key="5">
    <source>
        <dbReference type="ARBA" id="ARBA00022857"/>
    </source>
</evidence>
<dbReference type="VEuPathDB" id="FungiDB:HMPREF1541_07371"/>
<gene>
    <name evidence="9" type="ORF">HMPREF1541_07371</name>
</gene>
<evidence type="ECO:0000256" key="4">
    <source>
        <dbReference type="ARBA" id="ARBA00022827"/>
    </source>
</evidence>
<dbReference type="Gene3D" id="3.50.50.60">
    <property type="entry name" value="FAD/NAD(P)-binding domain"/>
    <property type="match status" value="2"/>
</dbReference>
<dbReference type="InParanoid" id="W2RPW7"/>
<dbReference type="GO" id="GO:0004497">
    <property type="term" value="F:monooxygenase activity"/>
    <property type="evidence" value="ECO:0007669"/>
    <property type="project" value="UniProtKB-KW"/>
</dbReference>
<keyword evidence="4" id="KW-0274">FAD</keyword>
<organism evidence="9 10">
    <name type="scientific">Cyphellophora europaea (strain CBS 101466)</name>
    <name type="common">Phialophora europaea</name>
    <dbReference type="NCBI Taxonomy" id="1220924"/>
    <lineage>
        <taxon>Eukaryota</taxon>
        <taxon>Fungi</taxon>
        <taxon>Dikarya</taxon>
        <taxon>Ascomycota</taxon>
        <taxon>Pezizomycotina</taxon>
        <taxon>Eurotiomycetes</taxon>
        <taxon>Chaetothyriomycetidae</taxon>
        <taxon>Chaetothyriales</taxon>
        <taxon>Cyphellophoraceae</taxon>
        <taxon>Cyphellophora</taxon>
    </lineage>
</organism>
<dbReference type="OrthoDB" id="66881at2759"/>
<evidence type="ECO:0000256" key="6">
    <source>
        <dbReference type="ARBA" id="ARBA00023002"/>
    </source>
</evidence>
<dbReference type="InterPro" id="IPR050775">
    <property type="entry name" value="FAD-binding_Monooxygenases"/>
</dbReference>
<dbReference type="PANTHER" id="PTHR43098">
    <property type="entry name" value="L-ORNITHINE N(5)-MONOOXYGENASE-RELATED"/>
    <property type="match status" value="1"/>
</dbReference>
<dbReference type="SUPFAM" id="SSF51905">
    <property type="entry name" value="FAD/NAD(P)-binding domain"/>
    <property type="match status" value="1"/>
</dbReference>
<dbReference type="Pfam" id="PF07992">
    <property type="entry name" value="Pyr_redox_2"/>
    <property type="match status" value="1"/>
</dbReference>
<reference evidence="9 10" key="1">
    <citation type="submission" date="2013-03" db="EMBL/GenBank/DDBJ databases">
        <title>The Genome Sequence of Phialophora europaea CBS 101466.</title>
        <authorList>
            <consortium name="The Broad Institute Genomics Platform"/>
            <person name="Cuomo C."/>
            <person name="de Hoog S."/>
            <person name="Gorbushina A."/>
            <person name="Walker B."/>
            <person name="Young S.K."/>
            <person name="Zeng Q."/>
            <person name="Gargeya S."/>
            <person name="Fitzgerald M."/>
            <person name="Haas B."/>
            <person name="Abouelleil A."/>
            <person name="Allen A.W."/>
            <person name="Alvarado L."/>
            <person name="Arachchi H.M."/>
            <person name="Berlin A.M."/>
            <person name="Chapman S.B."/>
            <person name="Gainer-Dewar J."/>
            <person name="Goldberg J."/>
            <person name="Griggs A."/>
            <person name="Gujja S."/>
            <person name="Hansen M."/>
            <person name="Howarth C."/>
            <person name="Imamovic A."/>
            <person name="Ireland A."/>
            <person name="Larimer J."/>
            <person name="McCowan C."/>
            <person name="Murphy C."/>
            <person name="Pearson M."/>
            <person name="Poon T.W."/>
            <person name="Priest M."/>
            <person name="Roberts A."/>
            <person name="Saif S."/>
            <person name="Shea T."/>
            <person name="Sisk P."/>
            <person name="Sykes S."/>
            <person name="Wortman J."/>
            <person name="Nusbaum C."/>
            <person name="Birren B."/>
        </authorList>
    </citation>
    <scope>NUCLEOTIDE SEQUENCE [LARGE SCALE GENOMIC DNA]</scope>
    <source>
        <strain evidence="9 10">CBS 101466</strain>
    </source>
</reference>
<proteinExistence type="inferred from homology"/>